<dbReference type="SUPFAM" id="SSF52096">
    <property type="entry name" value="ClpP/crotonase"/>
    <property type="match status" value="1"/>
</dbReference>
<dbReference type="Pfam" id="PF00595">
    <property type="entry name" value="PDZ"/>
    <property type="match status" value="1"/>
</dbReference>
<dbReference type="PROSITE" id="PS50106">
    <property type="entry name" value="PDZ"/>
    <property type="match status" value="1"/>
</dbReference>
<dbReference type="SMART" id="SM00228">
    <property type="entry name" value="PDZ"/>
    <property type="match status" value="1"/>
</dbReference>
<reference evidence="7 8" key="1">
    <citation type="submission" date="2018-08" db="EMBL/GenBank/DDBJ databases">
        <title>Meiothermus granaticius genome AF-68 sequencing project.</title>
        <authorList>
            <person name="Da Costa M.S."/>
            <person name="Albuquerque L."/>
            <person name="Raposo P."/>
            <person name="Froufe H.J.C."/>
            <person name="Barroso C.S."/>
            <person name="Egas C."/>
        </authorList>
    </citation>
    <scope>NUCLEOTIDE SEQUENCE [LARGE SCALE GENOMIC DNA]</scope>
    <source>
        <strain evidence="7 8">AF-68</strain>
    </source>
</reference>
<dbReference type="AlphaFoldDB" id="A0A399FBJ6"/>
<accession>A0A399FBJ6</accession>
<dbReference type="InterPro" id="IPR004447">
    <property type="entry name" value="Peptidase_S41A"/>
</dbReference>
<dbReference type="Pfam" id="PF03572">
    <property type="entry name" value="Peptidase_S41"/>
    <property type="match status" value="1"/>
</dbReference>
<keyword evidence="4 5" id="KW-0720">Serine protease</keyword>
<dbReference type="InterPro" id="IPR036034">
    <property type="entry name" value="PDZ_sf"/>
</dbReference>
<keyword evidence="3 5" id="KW-0378">Hydrolase</keyword>
<evidence type="ECO:0000256" key="4">
    <source>
        <dbReference type="ARBA" id="ARBA00022825"/>
    </source>
</evidence>
<dbReference type="SMART" id="SM00245">
    <property type="entry name" value="TSPc"/>
    <property type="match status" value="1"/>
</dbReference>
<evidence type="ECO:0000259" key="6">
    <source>
        <dbReference type="PROSITE" id="PS50106"/>
    </source>
</evidence>
<evidence type="ECO:0000313" key="8">
    <source>
        <dbReference type="Proteomes" id="UP000266178"/>
    </source>
</evidence>
<dbReference type="Gene3D" id="3.90.226.10">
    <property type="entry name" value="2-enoyl-CoA Hydratase, Chain A, domain 1"/>
    <property type="match status" value="1"/>
</dbReference>
<dbReference type="PANTHER" id="PTHR32060:SF30">
    <property type="entry name" value="CARBOXY-TERMINAL PROCESSING PROTEASE CTPA"/>
    <property type="match status" value="1"/>
</dbReference>
<dbReference type="OrthoDB" id="9812068at2"/>
<dbReference type="Gene3D" id="3.30.750.44">
    <property type="match status" value="1"/>
</dbReference>
<keyword evidence="2 5" id="KW-0645">Protease</keyword>
<feature type="domain" description="PDZ" evidence="6">
    <location>
        <begin position="97"/>
        <end position="158"/>
    </location>
</feature>
<evidence type="ECO:0000256" key="2">
    <source>
        <dbReference type="ARBA" id="ARBA00022670"/>
    </source>
</evidence>
<dbReference type="GO" id="GO:0004252">
    <property type="term" value="F:serine-type endopeptidase activity"/>
    <property type="evidence" value="ECO:0007669"/>
    <property type="project" value="UniProtKB-EC"/>
</dbReference>
<dbReference type="Gene3D" id="2.30.42.10">
    <property type="match status" value="1"/>
</dbReference>
<organism evidence="7 8">
    <name type="scientific">Meiothermus granaticius NBRC 107808</name>
    <dbReference type="NCBI Taxonomy" id="1227551"/>
    <lineage>
        <taxon>Bacteria</taxon>
        <taxon>Thermotogati</taxon>
        <taxon>Deinococcota</taxon>
        <taxon>Deinococci</taxon>
        <taxon>Thermales</taxon>
        <taxon>Thermaceae</taxon>
        <taxon>Meiothermus</taxon>
    </lineage>
</organism>
<dbReference type="Proteomes" id="UP000266178">
    <property type="component" value="Unassembled WGS sequence"/>
</dbReference>
<protein>
    <submittedName>
        <fullName evidence="7">Carboxy-terminal processing protease CtpB</fullName>
        <ecNumber evidence="7">3.4.21.102</ecNumber>
    </submittedName>
</protein>
<dbReference type="EMBL" id="QWLB01000022">
    <property type="protein sequence ID" value="RIH92292.1"/>
    <property type="molecule type" value="Genomic_DNA"/>
</dbReference>
<dbReference type="NCBIfam" id="TIGR00225">
    <property type="entry name" value="prc"/>
    <property type="match status" value="1"/>
</dbReference>
<dbReference type="InterPro" id="IPR029045">
    <property type="entry name" value="ClpP/crotonase-like_dom_sf"/>
</dbReference>
<dbReference type="CDD" id="cd06782">
    <property type="entry name" value="cpPDZ_CPP-like"/>
    <property type="match status" value="1"/>
</dbReference>
<dbReference type="GO" id="GO:0006508">
    <property type="term" value="P:proteolysis"/>
    <property type="evidence" value="ECO:0007669"/>
    <property type="project" value="UniProtKB-KW"/>
</dbReference>
<dbReference type="Gene3D" id="2.60.40.10">
    <property type="entry name" value="Immunoglobulins"/>
    <property type="match status" value="1"/>
</dbReference>
<evidence type="ECO:0000256" key="3">
    <source>
        <dbReference type="ARBA" id="ARBA00022801"/>
    </source>
</evidence>
<dbReference type="GO" id="GO:0030288">
    <property type="term" value="C:outer membrane-bounded periplasmic space"/>
    <property type="evidence" value="ECO:0007669"/>
    <property type="project" value="TreeGrafter"/>
</dbReference>
<dbReference type="RefSeq" id="WP_119357326.1">
    <property type="nucleotide sequence ID" value="NZ_BJXM01000005.1"/>
</dbReference>
<name>A0A399FBJ6_9DEIN</name>
<keyword evidence="8" id="KW-1185">Reference proteome</keyword>
<dbReference type="GO" id="GO:0007165">
    <property type="term" value="P:signal transduction"/>
    <property type="evidence" value="ECO:0007669"/>
    <property type="project" value="TreeGrafter"/>
</dbReference>
<dbReference type="SUPFAM" id="SSF50156">
    <property type="entry name" value="PDZ domain-like"/>
    <property type="match status" value="1"/>
</dbReference>
<dbReference type="InterPro" id="IPR005151">
    <property type="entry name" value="Tail-specific_protease"/>
</dbReference>
<evidence type="ECO:0000256" key="5">
    <source>
        <dbReference type="RuleBase" id="RU004404"/>
    </source>
</evidence>
<sequence length="440" mass="47319">MKRKVWMTVVVVGGVLAALVYAQLSRPSLESFSRDPNGQAFLETYQAIQDDYLEKLDQKQLDKVIQGGIQGLVGALNSEFSSYVSPEEAKSDDEFRRGEFYGIGATLGPGEGGKGAVILQLIRNKPAFNAGIQVGDSIVEVNGEDVTNLNSSQIRNKIVGPLGTKVTVGVRRAGSDVILRFEMIRQKIEVTTVTKAMLPGNIGYVSLETFQTDKGNDQLTAAIKDLKAQGAQKLIFDLRDNGGGQLQQACLVASDFIQSGPIVYQRTRTRTQLVCEADGKPVWTGPMVVLINRNSASASEIVAGAMQDTKRAKVIGEQSFGKGVGQYVRPLSNGGELILVTFEWLTPLKRSIQKKGITPDIVVKDTRFQTPLSFTGTGAKPGDTATLTIGGQTYTAKVGTDGKFSFSQPIPAPAVAPQPGQALLDLDKDAILKRAVEELK</sequence>
<dbReference type="InterPro" id="IPR001478">
    <property type="entry name" value="PDZ"/>
</dbReference>
<gene>
    <name evidence="7" type="primary">ctpB</name>
    <name evidence="7" type="ORF">Mgrana_01843</name>
</gene>
<dbReference type="EC" id="3.4.21.102" evidence="7"/>
<evidence type="ECO:0000313" key="7">
    <source>
        <dbReference type="EMBL" id="RIH92292.1"/>
    </source>
</evidence>
<comment type="similarity">
    <text evidence="1 5">Belongs to the peptidase S41A family.</text>
</comment>
<dbReference type="InterPro" id="IPR013783">
    <property type="entry name" value="Ig-like_fold"/>
</dbReference>
<dbReference type="CDD" id="cd07560">
    <property type="entry name" value="Peptidase_S41_CPP"/>
    <property type="match status" value="1"/>
</dbReference>
<comment type="caution">
    <text evidence="7">The sequence shown here is derived from an EMBL/GenBank/DDBJ whole genome shotgun (WGS) entry which is preliminary data.</text>
</comment>
<dbReference type="PANTHER" id="PTHR32060">
    <property type="entry name" value="TAIL-SPECIFIC PROTEASE"/>
    <property type="match status" value="1"/>
</dbReference>
<proteinExistence type="inferred from homology"/>
<evidence type="ECO:0000256" key="1">
    <source>
        <dbReference type="ARBA" id="ARBA00009179"/>
    </source>
</evidence>